<dbReference type="GO" id="GO:0006261">
    <property type="term" value="P:DNA-templated DNA replication"/>
    <property type="evidence" value="ECO:0007669"/>
    <property type="project" value="TreeGrafter"/>
</dbReference>
<protein>
    <submittedName>
        <fullName evidence="5">Protein ROOT INITIATION DEFECTIVE 3-like</fullName>
    </submittedName>
</protein>
<dbReference type="InterPro" id="IPR020472">
    <property type="entry name" value="WD40_PAC1"/>
</dbReference>
<feature type="repeat" description="WD" evidence="3">
    <location>
        <begin position="132"/>
        <end position="165"/>
    </location>
</feature>
<accession>A0A1S3DW43</accession>
<sequence>MQPRNRREMVVEEGEALVACSDKSMKIGVTIWDMDTGEKMLHIPTCASPPFGLLCLRNRFLVASQLNKHGSVGGGAIVVWALNKPQQPLLNYTVEAIGPLSSTQDGIYLVGGAFSGSAYIWNVTSGKLLKTWTAHYKSLKHIIFSNDDSLLISGSVDGMICVWSMISLLDVEEIGSWDPLLHCLPGHMSSITGLLATSCSCFSILISSSLDGTCKVWDFITGKLMQTQGYPLAITCITLHQRESLLFCGTENGTMIVNKVDIGLEEGPYSIIRGDQSLELKGHSGAITALTSSRAGLISSSEDCTICIWDVMSWTITKRFNLQKGKVTNLVVINRSLVLSTSNHTRATNQYTVSPLDKCPLQMNSYKRTTTLVSLSRLYKEKQTYIDLRSSNLLRQSISDSQKSYMHVAMTIQMKMETNIENHLWATKMAKHVTMINRQLQSRLLGLIHRRLFGSNRISFQKTGRKRPKIKSILPEEEN</sequence>
<reference evidence="5" key="1">
    <citation type="submission" date="2025-08" db="UniProtKB">
        <authorList>
            <consortium name="RefSeq"/>
        </authorList>
    </citation>
    <scope>IDENTIFICATION</scope>
    <source>
        <tissue evidence="5">Etiolated seedlings</tissue>
    </source>
</reference>
<evidence type="ECO:0000256" key="3">
    <source>
        <dbReference type="PROSITE-ProRule" id="PRU00221"/>
    </source>
</evidence>
<evidence type="ECO:0000256" key="2">
    <source>
        <dbReference type="ARBA" id="ARBA00022737"/>
    </source>
</evidence>
<keyword evidence="1 3" id="KW-0853">WD repeat</keyword>
<organism evidence="4 5">
    <name type="scientific">Cicer arietinum</name>
    <name type="common">Chickpea</name>
    <name type="synonym">Garbanzo</name>
    <dbReference type="NCBI Taxonomy" id="3827"/>
    <lineage>
        <taxon>Eukaryota</taxon>
        <taxon>Viridiplantae</taxon>
        <taxon>Streptophyta</taxon>
        <taxon>Embryophyta</taxon>
        <taxon>Tracheophyta</taxon>
        <taxon>Spermatophyta</taxon>
        <taxon>Magnoliopsida</taxon>
        <taxon>eudicotyledons</taxon>
        <taxon>Gunneridae</taxon>
        <taxon>Pentapetalae</taxon>
        <taxon>rosids</taxon>
        <taxon>fabids</taxon>
        <taxon>Fabales</taxon>
        <taxon>Fabaceae</taxon>
        <taxon>Papilionoideae</taxon>
        <taxon>50 kb inversion clade</taxon>
        <taxon>NPAAA clade</taxon>
        <taxon>Hologalegina</taxon>
        <taxon>IRL clade</taxon>
        <taxon>Cicereae</taxon>
        <taxon>Cicer</taxon>
    </lineage>
</organism>
<dbReference type="InterPro" id="IPR036322">
    <property type="entry name" value="WD40_repeat_dom_sf"/>
</dbReference>
<name>A0A1S3DW43_CICAR</name>
<dbReference type="SUPFAM" id="SSF50978">
    <property type="entry name" value="WD40 repeat-like"/>
    <property type="match status" value="1"/>
</dbReference>
<dbReference type="PROSITE" id="PS50294">
    <property type="entry name" value="WD_REPEATS_REGION"/>
    <property type="match status" value="1"/>
</dbReference>
<dbReference type="InterPro" id="IPR045227">
    <property type="entry name" value="WDR18/Ipi3/RID3"/>
</dbReference>
<evidence type="ECO:0000313" key="4">
    <source>
        <dbReference type="Proteomes" id="UP000087171"/>
    </source>
</evidence>
<evidence type="ECO:0000313" key="5">
    <source>
        <dbReference type="RefSeq" id="XP_012567394.1"/>
    </source>
</evidence>
<dbReference type="Pfam" id="PF00400">
    <property type="entry name" value="WD40"/>
    <property type="match status" value="3"/>
</dbReference>
<dbReference type="GO" id="GO:0120330">
    <property type="term" value="C:rixosome complex"/>
    <property type="evidence" value="ECO:0007669"/>
    <property type="project" value="TreeGrafter"/>
</dbReference>
<dbReference type="SMART" id="SM00320">
    <property type="entry name" value="WD40"/>
    <property type="match status" value="5"/>
</dbReference>
<keyword evidence="4" id="KW-1185">Reference proteome</keyword>
<dbReference type="AlphaFoldDB" id="A0A1S3DW43"/>
<dbReference type="Proteomes" id="UP000087171">
    <property type="component" value="Unplaced"/>
</dbReference>
<evidence type="ECO:0000256" key="1">
    <source>
        <dbReference type="ARBA" id="ARBA00022574"/>
    </source>
</evidence>
<dbReference type="GO" id="GO:0005656">
    <property type="term" value="C:nuclear pre-replicative complex"/>
    <property type="evidence" value="ECO:0007669"/>
    <property type="project" value="TreeGrafter"/>
</dbReference>
<dbReference type="PROSITE" id="PS50082">
    <property type="entry name" value="WD_REPEATS_2"/>
    <property type="match status" value="3"/>
</dbReference>
<dbReference type="PaxDb" id="3827-XP_004515895.1"/>
<keyword evidence="2" id="KW-0677">Repeat</keyword>
<dbReference type="InterPro" id="IPR019775">
    <property type="entry name" value="WD40_repeat_CS"/>
</dbReference>
<proteinExistence type="predicted"/>
<gene>
    <name evidence="5" type="primary">LOC101513149</name>
</gene>
<dbReference type="PANTHER" id="PTHR18763">
    <property type="entry name" value="WD-REPEAT PROTEIN 18"/>
    <property type="match status" value="1"/>
</dbReference>
<dbReference type="RefSeq" id="XP_012567394.1">
    <property type="nucleotide sequence ID" value="XM_012711940.2"/>
</dbReference>
<dbReference type="GeneID" id="101513149"/>
<dbReference type="Gene3D" id="2.130.10.10">
    <property type="entry name" value="YVTN repeat-like/Quinoprotein amine dehydrogenase"/>
    <property type="match status" value="2"/>
</dbReference>
<dbReference type="GO" id="GO:0006364">
    <property type="term" value="P:rRNA processing"/>
    <property type="evidence" value="ECO:0007669"/>
    <property type="project" value="TreeGrafter"/>
</dbReference>
<dbReference type="PROSITE" id="PS00678">
    <property type="entry name" value="WD_REPEATS_1"/>
    <property type="match status" value="1"/>
</dbReference>
<dbReference type="eggNOG" id="KOG0646">
    <property type="taxonomic scope" value="Eukaryota"/>
</dbReference>
<dbReference type="InterPro" id="IPR015943">
    <property type="entry name" value="WD40/YVTN_repeat-like_dom_sf"/>
</dbReference>
<feature type="repeat" description="WD" evidence="3">
    <location>
        <begin position="184"/>
        <end position="227"/>
    </location>
</feature>
<dbReference type="PRINTS" id="PR00320">
    <property type="entry name" value="GPROTEINBRPT"/>
</dbReference>
<dbReference type="KEGG" id="cam:101513149"/>
<feature type="repeat" description="WD" evidence="3">
    <location>
        <begin position="280"/>
        <end position="319"/>
    </location>
</feature>
<dbReference type="OrthoDB" id="756370at2759"/>
<dbReference type="PANTHER" id="PTHR18763:SF4">
    <property type="entry name" value="PROTEIN ROOT INITIATION DEFECTIVE 3-LIKE"/>
    <property type="match status" value="1"/>
</dbReference>
<dbReference type="InterPro" id="IPR001680">
    <property type="entry name" value="WD40_rpt"/>
</dbReference>
<dbReference type="STRING" id="3827.A0A1S3DW43"/>